<comment type="similarity">
    <text evidence="3">Belongs to the gasdermin family.</text>
</comment>
<sequence length="446" mass="50558">MEWNPKDLCFFHNDEKRRVDENVKFEATYHYHLSSIPNTYMAFAMSAEYSIHNQFRQNEESKSTHVQVSLDMVSNTGCDITHFKDGKMKGASYKALQCFNNRNFWQKGKGCITCLLARGSISSPKPDPDRDIYRGPSSYKASSFQVVHLPQLWPPRNLLSGKGWFLSFIIMPSLFGRTSKNLVKELGDKDFRPIQNPLSANKFYQLKLLRKKRRTLSQFWERPDVPVDCTLTDILEPSPSVPVPVMTEKFVFIDKMVWKGAAEVDVTAGLEVCVSGKANQSYECSLEVQSVTISPCDWEDLQKRKVLDQEPSFLKECRTRGDNLYVVTEAVKLINRTVLQDSSSVNATGKFSVPWSFYAKSTGDGSGLKVRERTLTLPQGTVMAYKRKQLVFRENGREILSISEDDKQKAFSKDDEFLSGAGSLPIPQALLSPDPLWTLIRAAQGV</sequence>
<dbReference type="GO" id="GO:0005546">
    <property type="term" value="F:phosphatidylinositol-4,5-bisphosphate binding"/>
    <property type="evidence" value="ECO:0007669"/>
    <property type="project" value="TreeGrafter"/>
</dbReference>
<dbReference type="GO" id="GO:0005829">
    <property type="term" value="C:cytosol"/>
    <property type="evidence" value="ECO:0007669"/>
    <property type="project" value="UniProtKB-SubCell"/>
</dbReference>
<dbReference type="GO" id="GO:0001786">
    <property type="term" value="F:phosphatidylserine binding"/>
    <property type="evidence" value="ECO:0007669"/>
    <property type="project" value="TreeGrafter"/>
</dbReference>
<evidence type="ECO:0000313" key="8">
    <source>
        <dbReference type="Proteomes" id="UP001214576"/>
    </source>
</evidence>
<comment type="caution">
    <text evidence="7">The sequence shown here is derived from an EMBL/GenBank/DDBJ whole genome shotgun (WGS) entry which is preliminary data.</text>
</comment>
<accession>A0AAD4U8V1</accession>
<dbReference type="GO" id="GO:0070269">
    <property type="term" value="P:pyroptotic inflammatory response"/>
    <property type="evidence" value="ECO:0007669"/>
    <property type="project" value="TreeGrafter"/>
</dbReference>
<dbReference type="PANTHER" id="PTHR16399">
    <property type="entry name" value="GASDERMIN"/>
    <property type="match status" value="1"/>
</dbReference>
<comment type="subunit">
    <text evidence="5">Homooligomer; homooligomeric ring-shaped pore complex containing 27-28 subunits when inserted in the membrane.</text>
</comment>
<keyword evidence="8" id="KW-1185">Reference proteome</keyword>
<dbReference type="GO" id="GO:0070273">
    <property type="term" value="F:phosphatidylinositol-4-phosphate binding"/>
    <property type="evidence" value="ECO:0007669"/>
    <property type="project" value="TreeGrafter"/>
</dbReference>
<dbReference type="GO" id="GO:0012505">
    <property type="term" value="C:endomembrane system"/>
    <property type="evidence" value="ECO:0007669"/>
    <property type="project" value="UniProtKB-SubCell"/>
</dbReference>
<dbReference type="PANTHER" id="PTHR16399:SF21">
    <property type="entry name" value="GASDERMIN-C"/>
    <property type="match status" value="1"/>
</dbReference>
<dbReference type="Proteomes" id="UP001214576">
    <property type="component" value="Unassembled WGS sequence"/>
</dbReference>
<dbReference type="InterPro" id="IPR007677">
    <property type="entry name" value="Gasdermin"/>
</dbReference>
<dbReference type="EMBL" id="JAKZEL010000010">
    <property type="protein sequence ID" value="KAI4539869.1"/>
    <property type="molecule type" value="Genomic_DNA"/>
</dbReference>
<proteinExistence type="inferred from homology"/>
<dbReference type="InterPro" id="IPR040460">
    <property type="entry name" value="Gasdermin_pore"/>
</dbReference>
<evidence type="ECO:0000259" key="6">
    <source>
        <dbReference type="Pfam" id="PF04598"/>
    </source>
</evidence>
<evidence type="ECO:0000256" key="3">
    <source>
        <dbReference type="ARBA" id="ARBA00009279"/>
    </source>
</evidence>
<organism evidence="7 8">
    <name type="scientific">Ovis ammon polii</name>
    <dbReference type="NCBI Taxonomy" id="230172"/>
    <lineage>
        <taxon>Eukaryota</taxon>
        <taxon>Metazoa</taxon>
        <taxon>Chordata</taxon>
        <taxon>Craniata</taxon>
        <taxon>Vertebrata</taxon>
        <taxon>Euteleostomi</taxon>
        <taxon>Mammalia</taxon>
        <taxon>Eutheria</taxon>
        <taxon>Laurasiatheria</taxon>
        <taxon>Artiodactyla</taxon>
        <taxon>Ruminantia</taxon>
        <taxon>Pecora</taxon>
        <taxon>Bovidae</taxon>
        <taxon>Caprinae</taxon>
        <taxon>Ovis</taxon>
    </lineage>
</organism>
<protein>
    <recommendedName>
        <fullName evidence="6">Gasdermin pore forming domain-containing protein</fullName>
    </recommendedName>
</protein>
<evidence type="ECO:0000256" key="4">
    <source>
        <dbReference type="ARBA" id="ARBA00023136"/>
    </source>
</evidence>
<feature type="domain" description="Gasdermin pore forming" evidence="6">
    <location>
        <begin position="175"/>
        <end position="412"/>
    </location>
</feature>
<evidence type="ECO:0000256" key="2">
    <source>
        <dbReference type="ARBA" id="ARBA00004514"/>
    </source>
</evidence>
<dbReference type="AlphaFoldDB" id="A0AAD4U8V1"/>
<dbReference type="Pfam" id="PF04598">
    <property type="entry name" value="Gasdermin"/>
    <property type="match status" value="1"/>
</dbReference>
<name>A0AAD4U8V1_OVIAM</name>
<dbReference type="GO" id="GO:0042742">
    <property type="term" value="P:defense response to bacterium"/>
    <property type="evidence" value="ECO:0007669"/>
    <property type="project" value="TreeGrafter"/>
</dbReference>
<evidence type="ECO:0000256" key="1">
    <source>
        <dbReference type="ARBA" id="ARBA00004308"/>
    </source>
</evidence>
<gene>
    <name evidence="7" type="ORF">MG293_010264</name>
</gene>
<reference evidence="7" key="1">
    <citation type="submission" date="2022-03" db="EMBL/GenBank/DDBJ databases">
        <title>Genomic analyses of argali, domestic sheep and their hybrids provide insights into chromosomal evolution, heterosis and genetic basis of agronomic traits.</title>
        <authorList>
            <person name="Li M."/>
        </authorList>
    </citation>
    <scope>NUCLEOTIDE SEQUENCE</scope>
    <source>
        <strain evidence="7">CAU-MHL-2022a</strain>
        <tissue evidence="7">Skin</tissue>
    </source>
</reference>
<comment type="subcellular location">
    <subcellularLocation>
        <location evidence="2">Cytoplasm</location>
        <location evidence="2">Cytosol</location>
    </subcellularLocation>
    <subcellularLocation>
        <location evidence="1">Endomembrane system</location>
    </subcellularLocation>
</comment>
<evidence type="ECO:0000256" key="5">
    <source>
        <dbReference type="ARBA" id="ARBA00038764"/>
    </source>
</evidence>
<keyword evidence="4" id="KW-0472">Membrane</keyword>
<evidence type="ECO:0000313" key="7">
    <source>
        <dbReference type="EMBL" id="KAI4539869.1"/>
    </source>
</evidence>